<evidence type="ECO:0000256" key="1">
    <source>
        <dbReference type="SAM" id="SignalP"/>
    </source>
</evidence>
<sequence length="173" mass="19140">MKKIIFLMTIFFGLVANAQTDKIFKHNGEEINGKVIKVEEYTLVFKYDGEDTENTLSKYAVEKVVYKSGRVEQMTDKIVVNGEDDWEKVVILEDKAYIAGLKKGDEVRGKTGLINFQTGNTGDKKAEKKLKMDAAKIGCPFILLTADKTTVGANSNALGGSQAIKKGIGYKYN</sequence>
<dbReference type="EMBL" id="JAMLJM010000005">
    <property type="protein sequence ID" value="MCL9809379.1"/>
    <property type="molecule type" value="Genomic_DNA"/>
</dbReference>
<evidence type="ECO:0000313" key="3">
    <source>
        <dbReference type="Proteomes" id="UP001317191"/>
    </source>
</evidence>
<feature type="signal peptide" evidence="1">
    <location>
        <begin position="1"/>
        <end position="18"/>
    </location>
</feature>
<dbReference type="Proteomes" id="UP001317191">
    <property type="component" value="Unassembled WGS sequence"/>
</dbReference>
<dbReference type="RefSeq" id="WP_250592819.1">
    <property type="nucleotide sequence ID" value="NZ_JAMLJM010000005.1"/>
</dbReference>
<reference evidence="2 3" key="1">
    <citation type="submission" date="2022-05" db="EMBL/GenBank/DDBJ databases">
        <title>Flavobacterium sp., isolated from activated sludge.</title>
        <authorList>
            <person name="Ran Q."/>
        </authorList>
    </citation>
    <scope>NUCLEOTIDE SEQUENCE [LARGE SCALE GENOMIC DNA]</scope>
    <source>
        <strain evidence="2 3">HXWNR70</strain>
    </source>
</reference>
<accession>A0ABT0TPG1</accession>
<name>A0ABT0TPG1_9FLAO</name>
<keyword evidence="3" id="KW-1185">Reference proteome</keyword>
<protein>
    <recommendedName>
        <fullName evidence="4">DUF5666 domain-containing protein</fullName>
    </recommendedName>
</protein>
<evidence type="ECO:0000313" key="2">
    <source>
        <dbReference type="EMBL" id="MCL9809379.1"/>
    </source>
</evidence>
<keyword evidence="1" id="KW-0732">Signal</keyword>
<feature type="chain" id="PRO_5047018077" description="DUF5666 domain-containing protein" evidence="1">
    <location>
        <begin position="19"/>
        <end position="173"/>
    </location>
</feature>
<organism evidence="2 3">
    <name type="scientific">Flavobacterium luminosum</name>
    <dbReference type="NCBI Taxonomy" id="2949086"/>
    <lineage>
        <taxon>Bacteria</taxon>
        <taxon>Pseudomonadati</taxon>
        <taxon>Bacteroidota</taxon>
        <taxon>Flavobacteriia</taxon>
        <taxon>Flavobacteriales</taxon>
        <taxon>Flavobacteriaceae</taxon>
        <taxon>Flavobacterium</taxon>
    </lineage>
</organism>
<proteinExistence type="predicted"/>
<gene>
    <name evidence="2" type="ORF">NAT50_08405</name>
</gene>
<evidence type="ECO:0008006" key="4">
    <source>
        <dbReference type="Google" id="ProtNLM"/>
    </source>
</evidence>
<comment type="caution">
    <text evidence="2">The sequence shown here is derived from an EMBL/GenBank/DDBJ whole genome shotgun (WGS) entry which is preliminary data.</text>
</comment>